<proteinExistence type="predicted"/>
<dbReference type="Proteomes" id="UP000075320">
    <property type="component" value="Unassembled WGS sequence"/>
</dbReference>
<dbReference type="AlphaFoldDB" id="A0A150WF93"/>
<feature type="chain" id="PRO_5007572705" description="Polysaccharide lyase" evidence="1">
    <location>
        <begin position="21"/>
        <end position="256"/>
    </location>
</feature>
<feature type="signal peptide" evidence="1">
    <location>
        <begin position="1"/>
        <end position="20"/>
    </location>
</feature>
<comment type="caution">
    <text evidence="2">The sequence shown here is derived from an EMBL/GenBank/DDBJ whole genome shotgun (WGS) entry which is preliminary data.</text>
</comment>
<accession>A0A150WF93</accession>
<keyword evidence="3" id="KW-1185">Reference proteome</keyword>
<evidence type="ECO:0000256" key="1">
    <source>
        <dbReference type="SAM" id="SignalP"/>
    </source>
</evidence>
<evidence type="ECO:0000313" key="2">
    <source>
        <dbReference type="EMBL" id="KYG61613.1"/>
    </source>
</evidence>
<organism evidence="2 3">
    <name type="scientific">Bdellovibrio bacteriovorus</name>
    <dbReference type="NCBI Taxonomy" id="959"/>
    <lineage>
        <taxon>Bacteria</taxon>
        <taxon>Pseudomonadati</taxon>
        <taxon>Bdellovibrionota</taxon>
        <taxon>Bdellovibrionia</taxon>
        <taxon>Bdellovibrionales</taxon>
        <taxon>Pseudobdellovibrionaceae</taxon>
        <taxon>Bdellovibrio</taxon>
    </lineage>
</organism>
<evidence type="ECO:0000313" key="3">
    <source>
        <dbReference type="Proteomes" id="UP000075320"/>
    </source>
</evidence>
<dbReference type="OrthoDB" id="9342876at2"/>
<keyword evidence="1" id="KW-0732">Signal</keyword>
<dbReference type="Pfam" id="PF14099">
    <property type="entry name" value="Polysacc_lyase"/>
    <property type="match status" value="1"/>
</dbReference>
<reference evidence="2 3" key="1">
    <citation type="submission" date="2016-03" db="EMBL/GenBank/DDBJ databases">
        <authorList>
            <person name="Ploux O."/>
        </authorList>
    </citation>
    <scope>NUCLEOTIDE SEQUENCE [LARGE SCALE GENOMIC DNA]</scope>
    <source>
        <strain evidence="2 3">R0</strain>
    </source>
</reference>
<name>A0A150WF93_BDEBC</name>
<gene>
    <name evidence="2" type="ORF">AZI86_18080</name>
</gene>
<dbReference type="InterPro" id="IPR025975">
    <property type="entry name" value="Polysacc_lyase"/>
</dbReference>
<evidence type="ECO:0008006" key="4">
    <source>
        <dbReference type="Google" id="ProtNLM"/>
    </source>
</evidence>
<sequence length="256" mass="28890">MNSTLLTLLLTTLFSVSALALVTPPPSKLTDCSANGWSLRRIGEGDALAFKEVEEKCVARFQISPQTAQIHNGWRAEIEDPLRFEHGTLAIYEFSTYVPTQLNEGDIPNLVFAQWHDNKAPGVAAERPPFSIRLKNGKFVLPLFNENVIRKQGLKGPGQILYAQPAVYGQWTRWKVRALWSADNKGRIEVWMNNRKVANYRGPVGYRADSTAPYFKLGIYTTESFSRPLWIYHTDYKRTHTGGHSTLSAPRGVDRP</sequence>
<protein>
    <recommendedName>
        <fullName evidence="4">Polysaccharide lyase</fullName>
    </recommendedName>
</protein>
<dbReference type="Gene3D" id="2.60.120.200">
    <property type="match status" value="1"/>
</dbReference>
<dbReference type="RefSeq" id="WP_061836695.1">
    <property type="nucleotide sequence ID" value="NZ_LUKE01000006.1"/>
</dbReference>
<dbReference type="EMBL" id="LUKE01000006">
    <property type="protein sequence ID" value="KYG61613.1"/>
    <property type="molecule type" value="Genomic_DNA"/>
</dbReference>